<dbReference type="Pfam" id="PF00079">
    <property type="entry name" value="Serpin"/>
    <property type="match status" value="1"/>
</dbReference>
<dbReference type="OrthoDB" id="1063785at2759"/>
<reference evidence="3 4" key="1">
    <citation type="submission" date="2020-06" db="EMBL/GenBank/DDBJ databases">
        <title>Transcriptomic and genomic resources for Thalictrum thalictroides and T. hernandezii: Facilitating candidate gene discovery in an emerging model plant lineage.</title>
        <authorList>
            <person name="Arias T."/>
            <person name="Riano-Pachon D.M."/>
            <person name="Di Stilio V.S."/>
        </authorList>
    </citation>
    <scope>NUCLEOTIDE SEQUENCE [LARGE SCALE GENOMIC DNA]</scope>
    <source>
        <strain evidence="4">cv. WT478/WT964</strain>
        <tissue evidence="3">Leaves</tissue>
    </source>
</reference>
<dbReference type="InterPro" id="IPR036186">
    <property type="entry name" value="Serpin_sf"/>
</dbReference>
<evidence type="ECO:0000256" key="1">
    <source>
        <dbReference type="ARBA" id="ARBA00009500"/>
    </source>
</evidence>
<dbReference type="Gene3D" id="3.30.497.10">
    <property type="entry name" value="Antithrombin, subunit I, domain 2"/>
    <property type="match status" value="1"/>
</dbReference>
<dbReference type="SUPFAM" id="SSF56574">
    <property type="entry name" value="Serpins"/>
    <property type="match status" value="1"/>
</dbReference>
<comment type="caution">
    <text evidence="3">The sequence shown here is derived from an EMBL/GenBank/DDBJ whole genome shotgun (WGS) entry which is preliminary data.</text>
</comment>
<dbReference type="GO" id="GO:0004867">
    <property type="term" value="F:serine-type endopeptidase inhibitor activity"/>
    <property type="evidence" value="ECO:0007669"/>
    <property type="project" value="InterPro"/>
</dbReference>
<dbReference type="Proteomes" id="UP000554482">
    <property type="component" value="Unassembled WGS sequence"/>
</dbReference>
<evidence type="ECO:0000313" key="4">
    <source>
        <dbReference type="Proteomes" id="UP000554482"/>
    </source>
</evidence>
<proteinExistence type="inferred from homology"/>
<dbReference type="InterPro" id="IPR000215">
    <property type="entry name" value="Serpin_fam"/>
</dbReference>
<dbReference type="PANTHER" id="PTHR11461">
    <property type="entry name" value="SERINE PROTEASE INHIBITOR, SERPIN"/>
    <property type="match status" value="1"/>
</dbReference>
<dbReference type="GO" id="GO:0005615">
    <property type="term" value="C:extracellular space"/>
    <property type="evidence" value="ECO:0007669"/>
    <property type="project" value="InterPro"/>
</dbReference>
<dbReference type="InterPro" id="IPR023796">
    <property type="entry name" value="Serpin_dom"/>
</dbReference>
<comment type="similarity">
    <text evidence="1">Belongs to the serpin family.</text>
</comment>
<dbReference type="EMBL" id="JABWDY010037376">
    <property type="protein sequence ID" value="KAF5180473.1"/>
    <property type="molecule type" value="Genomic_DNA"/>
</dbReference>
<evidence type="ECO:0000259" key="2">
    <source>
        <dbReference type="Pfam" id="PF00079"/>
    </source>
</evidence>
<accession>A0A7J6V6E1</accession>
<gene>
    <name evidence="3" type="ORF">FRX31_029940</name>
</gene>
<organism evidence="3 4">
    <name type="scientific">Thalictrum thalictroides</name>
    <name type="common">Rue-anemone</name>
    <name type="synonym">Anemone thalictroides</name>
    <dbReference type="NCBI Taxonomy" id="46969"/>
    <lineage>
        <taxon>Eukaryota</taxon>
        <taxon>Viridiplantae</taxon>
        <taxon>Streptophyta</taxon>
        <taxon>Embryophyta</taxon>
        <taxon>Tracheophyta</taxon>
        <taxon>Spermatophyta</taxon>
        <taxon>Magnoliopsida</taxon>
        <taxon>Ranunculales</taxon>
        <taxon>Ranunculaceae</taxon>
        <taxon>Thalictroideae</taxon>
        <taxon>Thalictrum</taxon>
    </lineage>
</organism>
<name>A0A7J6V6E1_THATH</name>
<dbReference type="InterPro" id="IPR042178">
    <property type="entry name" value="Serpin_sf_1"/>
</dbReference>
<keyword evidence="4" id="KW-1185">Reference proteome</keyword>
<feature type="domain" description="Serpin" evidence="2">
    <location>
        <begin position="9"/>
        <end position="100"/>
    </location>
</feature>
<dbReference type="PANTHER" id="PTHR11461:SF211">
    <property type="entry name" value="GH10112P-RELATED"/>
    <property type="match status" value="1"/>
</dbReference>
<evidence type="ECO:0000313" key="3">
    <source>
        <dbReference type="EMBL" id="KAF5180473.1"/>
    </source>
</evidence>
<sequence length="102" mass="11767">MGAIQTWLLNPKFKTDAENIYKAKVETVDFQHKAEEVIDEVNQWVDTTNGLIMSVLPQGSLNSITRLVLANAIYFKGRWVDPFDKSLTKNFRFYLFDNSSFS</sequence>
<dbReference type="AlphaFoldDB" id="A0A7J6V6E1"/>
<protein>
    <submittedName>
        <fullName evidence="3">Serpin-z1b</fullName>
    </submittedName>
</protein>